<evidence type="ECO:0000313" key="1">
    <source>
        <dbReference type="EMBL" id="KAA6320267.1"/>
    </source>
</evidence>
<dbReference type="AlphaFoldDB" id="A0A5J4QEU7"/>
<gene>
    <name evidence="1" type="ORF">EZS27_029936</name>
</gene>
<comment type="caution">
    <text evidence="1">The sequence shown here is derived from an EMBL/GenBank/DDBJ whole genome shotgun (WGS) entry which is preliminary data.</text>
</comment>
<organism evidence="1">
    <name type="scientific">termite gut metagenome</name>
    <dbReference type="NCBI Taxonomy" id="433724"/>
    <lineage>
        <taxon>unclassified sequences</taxon>
        <taxon>metagenomes</taxon>
        <taxon>organismal metagenomes</taxon>
    </lineage>
</organism>
<proteinExistence type="predicted"/>
<sequence length="81" mass="9579">MQRYYFFIEKLYRICTHYPKGFVQGFARRIGQDTFFTYQSGDLCYGVLLIATRSAFVKKKSLKQTQGEAILKRKMPLKQQV</sequence>
<name>A0A5J4QEU7_9ZZZZ</name>
<accession>A0A5J4QEU7</accession>
<protein>
    <submittedName>
        <fullName evidence="1">Uncharacterized protein</fullName>
    </submittedName>
</protein>
<reference evidence="1" key="1">
    <citation type="submission" date="2019-03" db="EMBL/GenBank/DDBJ databases">
        <title>Single cell metagenomics reveals metabolic interactions within the superorganism composed of flagellate Streblomastix strix and complex community of Bacteroidetes bacteria on its surface.</title>
        <authorList>
            <person name="Treitli S.C."/>
            <person name="Kolisko M."/>
            <person name="Husnik F."/>
            <person name="Keeling P."/>
            <person name="Hampl V."/>
        </authorList>
    </citation>
    <scope>NUCLEOTIDE SEQUENCE</scope>
    <source>
        <strain evidence="1">STM</strain>
    </source>
</reference>
<dbReference type="EMBL" id="SNRY01003640">
    <property type="protein sequence ID" value="KAA6320267.1"/>
    <property type="molecule type" value="Genomic_DNA"/>
</dbReference>